<sequence>MNSPCDKDPGHSGYSSAEEITQMDSALHQEGLGIHQDERLGFDDFDGDISDSSIPPATSNSTTFSETTPSATSQPLFLNFTSDLSPQKTNRSPNNRKRQTAYRVNGVNILNRNNIDSKTAIERIKKRRENHNYVERRRRDNINNTILELSQIVPNALQPDQKPNKGNILKLTLDYVKKLQAENKTLKGNQESDSTLLHQQTHSAPSSPTHYHQQQVIQSTSLPSSPMHHQHHQLQSYPQQSSGTDFEQTTISPSSDTTASSSSKKLLQRRPQRPFYNPSLRPLRPVNSVPVLHPNPGPNPSTTGTPHYLPYPHLPPPPRMSGSEKMYSGVCRY</sequence>
<dbReference type="EMBL" id="MCGE01000052">
    <property type="protein sequence ID" value="ORZ04263.1"/>
    <property type="molecule type" value="Genomic_DNA"/>
</dbReference>
<feature type="compositionally biased region" description="Polar residues" evidence="6">
    <location>
        <begin position="186"/>
        <end position="224"/>
    </location>
</feature>
<proteinExistence type="predicted"/>
<keyword evidence="2" id="KW-0805">Transcription regulation</keyword>
<feature type="domain" description="BHLH" evidence="7">
    <location>
        <begin position="126"/>
        <end position="179"/>
    </location>
</feature>
<dbReference type="PANTHER" id="PTHR45776">
    <property type="entry name" value="MIP04163P"/>
    <property type="match status" value="1"/>
</dbReference>
<evidence type="ECO:0000256" key="2">
    <source>
        <dbReference type="ARBA" id="ARBA00023015"/>
    </source>
</evidence>
<gene>
    <name evidence="8" type="ORF">BCR42DRAFT_429360</name>
</gene>
<evidence type="ECO:0000313" key="8">
    <source>
        <dbReference type="EMBL" id="ORZ04263.1"/>
    </source>
</evidence>
<feature type="compositionally biased region" description="Low complexity" evidence="6">
    <location>
        <begin position="249"/>
        <end position="263"/>
    </location>
</feature>
<name>A0A1X2HX11_9FUNG</name>
<evidence type="ECO:0000256" key="4">
    <source>
        <dbReference type="ARBA" id="ARBA00023163"/>
    </source>
</evidence>
<dbReference type="PANTHER" id="PTHR45776:SF2">
    <property type="entry name" value="MIP04163P"/>
    <property type="match status" value="1"/>
</dbReference>
<feature type="compositionally biased region" description="Basic and acidic residues" evidence="6">
    <location>
        <begin position="1"/>
        <end position="10"/>
    </location>
</feature>
<dbReference type="InterPro" id="IPR011598">
    <property type="entry name" value="bHLH_dom"/>
</dbReference>
<evidence type="ECO:0000259" key="7">
    <source>
        <dbReference type="PROSITE" id="PS50888"/>
    </source>
</evidence>
<keyword evidence="5" id="KW-0539">Nucleus</keyword>
<keyword evidence="9" id="KW-1185">Reference proteome</keyword>
<dbReference type="GO" id="GO:0005634">
    <property type="term" value="C:nucleus"/>
    <property type="evidence" value="ECO:0007669"/>
    <property type="project" value="UniProtKB-SubCell"/>
</dbReference>
<reference evidence="8 9" key="1">
    <citation type="submission" date="2016-07" db="EMBL/GenBank/DDBJ databases">
        <title>Pervasive Adenine N6-methylation of Active Genes in Fungi.</title>
        <authorList>
            <consortium name="DOE Joint Genome Institute"/>
            <person name="Mondo S.J."/>
            <person name="Dannebaum R.O."/>
            <person name="Kuo R.C."/>
            <person name="Labutti K."/>
            <person name="Haridas S."/>
            <person name="Kuo A."/>
            <person name="Salamov A."/>
            <person name="Ahrendt S.R."/>
            <person name="Lipzen A."/>
            <person name="Sullivan W."/>
            <person name="Andreopoulos W.B."/>
            <person name="Clum A."/>
            <person name="Lindquist E."/>
            <person name="Daum C."/>
            <person name="Ramamoorthy G.K."/>
            <person name="Gryganskyi A."/>
            <person name="Culley D."/>
            <person name="Magnuson J.K."/>
            <person name="James T.Y."/>
            <person name="O'Malley M.A."/>
            <person name="Stajich J.E."/>
            <person name="Spatafora J.W."/>
            <person name="Visel A."/>
            <person name="Grigoriev I.V."/>
        </authorList>
    </citation>
    <scope>NUCLEOTIDE SEQUENCE [LARGE SCALE GENOMIC DNA]</scope>
    <source>
        <strain evidence="8 9">NRRL 1336</strain>
    </source>
</reference>
<evidence type="ECO:0000256" key="1">
    <source>
        <dbReference type="ARBA" id="ARBA00004123"/>
    </source>
</evidence>
<evidence type="ECO:0000256" key="5">
    <source>
        <dbReference type="ARBA" id="ARBA00023242"/>
    </source>
</evidence>
<dbReference type="OrthoDB" id="690068at2759"/>
<evidence type="ECO:0000313" key="9">
    <source>
        <dbReference type="Proteomes" id="UP000193560"/>
    </source>
</evidence>
<dbReference type="AlphaFoldDB" id="A0A1X2HX11"/>
<feature type="compositionally biased region" description="Polar residues" evidence="6">
    <location>
        <begin position="55"/>
        <end position="93"/>
    </location>
</feature>
<dbReference type="PROSITE" id="PS50888">
    <property type="entry name" value="BHLH"/>
    <property type="match status" value="1"/>
</dbReference>
<dbReference type="InterPro" id="IPR036638">
    <property type="entry name" value="HLH_DNA-bd_sf"/>
</dbReference>
<keyword evidence="4" id="KW-0804">Transcription</keyword>
<comment type="caution">
    <text evidence="8">The sequence shown here is derived from an EMBL/GenBank/DDBJ whole genome shotgun (WGS) entry which is preliminary data.</text>
</comment>
<dbReference type="Proteomes" id="UP000193560">
    <property type="component" value="Unassembled WGS sequence"/>
</dbReference>
<feature type="compositionally biased region" description="Polar residues" evidence="6">
    <location>
        <begin position="233"/>
        <end position="248"/>
    </location>
</feature>
<protein>
    <recommendedName>
        <fullName evidence="7">BHLH domain-containing protein</fullName>
    </recommendedName>
</protein>
<feature type="compositionally biased region" description="Polar residues" evidence="6">
    <location>
        <begin position="13"/>
        <end position="24"/>
    </location>
</feature>
<dbReference type="GO" id="GO:0000978">
    <property type="term" value="F:RNA polymerase II cis-regulatory region sequence-specific DNA binding"/>
    <property type="evidence" value="ECO:0007669"/>
    <property type="project" value="TreeGrafter"/>
</dbReference>
<accession>A0A1X2HX11</accession>
<keyword evidence="3" id="KW-0238">DNA-binding</keyword>
<dbReference type="GO" id="GO:0046983">
    <property type="term" value="F:protein dimerization activity"/>
    <property type="evidence" value="ECO:0007669"/>
    <property type="project" value="InterPro"/>
</dbReference>
<organism evidence="8 9">
    <name type="scientific">Absidia repens</name>
    <dbReference type="NCBI Taxonomy" id="90262"/>
    <lineage>
        <taxon>Eukaryota</taxon>
        <taxon>Fungi</taxon>
        <taxon>Fungi incertae sedis</taxon>
        <taxon>Mucoromycota</taxon>
        <taxon>Mucoromycotina</taxon>
        <taxon>Mucoromycetes</taxon>
        <taxon>Mucorales</taxon>
        <taxon>Cunninghamellaceae</taxon>
        <taxon>Absidia</taxon>
    </lineage>
</organism>
<comment type="subcellular location">
    <subcellularLocation>
        <location evidence="1">Nucleus</location>
    </subcellularLocation>
</comment>
<feature type="region of interest" description="Disordered" evidence="6">
    <location>
        <begin position="186"/>
        <end position="306"/>
    </location>
</feature>
<dbReference type="SMART" id="SM00353">
    <property type="entry name" value="HLH"/>
    <property type="match status" value="1"/>
</dbReference>
<dbReference type="STRING" id="90262.A0A1X2HX11"/>
<dbReference type="SUPFAM" id="SSF47459">
    <property type="entry name" value="HLH, helix-loop-helix DNA-binding domain"/>
    <property type="match status" value="1"/>
</dbReference>
<feature type="region of interest" description="Disordered" evidence="6">
    <location>
        <begin position="1"/>
        <end position="97"/>
    </location>
</feature>
<dbReference type="GO" id="GO:0000981">
    <property type="term" value="F:DNA-binding transcription factor activity, RNA polymerase II-specific"/>
    <property type="evidence" value="ECO:0007669"/>
    <property type="project" value="TreeGrafter"/>
</dbReference>
<dbReference type="CDD" id="cd11387">
    <property type="entry name" value="bHLHzip_USF_MITF"/>
    <property type="match status" value="1"/>
</dbReference>
<evidence type="ECO:0000256" key="3">
    <source>
        <dbReference type="ARBA" id="ARBA00023125"/>
    </source>
</evidence>
<dbReference type="Gene3D" id="4.10.280.10">
    <property type="entry name" value="Helix-loop-helix DNA-binding domain"/>
    <property type="match status" value="1"/>
</dbReference>
<dbReference type="Pfam" id="PF00010">
    <property type="entry name" value="HLH"/>
    <property type="match status" value="1"/>
</dbReference>
<evidence type="ECO:0000256" key="6">
    <source>
        <dbReference type="SAM" id="MobiDB-lite"/>
    </source>
</evidence>